<dbReference type="InterPro" id="IPR020821">
    <property type="entry name" value="ENPP1-3/EXOG-like_nuc-like"/>
</dbReference>
<dbReference type="InterPro" id="IPR040255">
    <property type="entry name" value="Non-specific_endonuclease"/>
</dbReference>
<dbReference type="CDD" id="cd00091">
    <property type="entry name" value="NUC"/>
    <property type="match status" value="1"/>
</dbReference>
<dbReference type="InterPro" id="IPR044925">
    <property type="entry name" value="His-Me_finger_sf"/>
</dbReference>
<keyword evidence="5 10" id="KW-0255">Endonuclease</keyword>
<dbReference type="GO" id="GO:0016787">
    <property type="term" value="F:hydrolase activity"/>
    <property type="evidence" value="ECO:0007669"/>
    <property type="project" value="UniProtKB-KW"/>
</dbReference>
<keyword evidence="4 9" id="KW-0479">Metal-binding</keyword>
<dbReference type="GO" id="GO:0046872">
    <property type="term" value="F:metal ion binding"/>
    <property type="evidence" value="ECO:0007669"/>
    <property type="project" value="UniProtKB-KW"/>
</dbReference>
<name>A0A246GAF7_9FLAO</name>
<evidence type="ECO:0000313" key="13">
    <source>
        <dbReference type="EMBL" id="OWP76966.1"/>
    </source>
</evidence>
<evidence type="ECO:0000256" key="2">
    <source>
        <dbReference type="ARBA" id="ARBA00010052"/>
    </source>
</evidence>
<dbReference type="OrthoDB" id="9811262at2"/>
<keyword evidence="7" id="KW-0460">Magnesium</keyword>
<protein>
    <recommendedName>
        <fullName evidence="10">Endonuclease</fullName>
        <ecNumber evidence="10">3.1.30.-</ecNumber>
    </recommendedName>
</protein>
<dbReference type="PANTHER" id="PTHR13966">
    <property type="entry name" value="ENDONUCLEASE RELATED"/>
    <property type="match status" value="1"/>
</dbReference>
<keyword evidence="3 10" id="KW-0540">Nuclease</keyword>
<dbReference type="Pfam" id="PF01223">
    <property type="entry name" value="Endonuclease_NS"/>
    <property type="match status" value="1"/>
</dbReference>
<dbReference type="GO" id="GO:0004519">
    <property type="term" value="F:endonuclease activity"/>
    <property type="evidence" value="ECO:0007669"/>
    <property type="project" value="UniProtKB-UniRule"/>
</dbReference>
<dbReference type="GO" id="GO:0003676">
    <property type="term" value="F:nucleic acid binding"/>
    <property type="evidence" value="ECO:0007669"/>
    <property type="project" value="InterPro"/>
</dbReference>
<dbReference type="SUPFAM" id="SSF54060">
    <property type="entry name" value="His-Me finger endonucleases"/>
    <property type="match status" value="1"/>
</dbReference>
<evidence type="ECO:0000259" key="12">
    <source>
        <dbReference type="SMART" id="SM00892"/>
    </source>
</evidence>
<evidence type="ECO:0000256" key="10">
    <source>
        <dbReference type="RuleBase" id="RU366055"/>
    </source>
</evidence>
<feature type="domain" description="ENPP1-3/EXOG-like endonuclease/phosphodiesterase" evidence="11">
    <location>
        <begin position="52"/>
        <end position="244"/>
    </location>
</feature>
<comment type="similarity">
    <text evidence="2 10">Belongs to the DNA/RNA non-specific endonuclease family.</text>
</comment>
<dbReference type="EMBL" id="MTCY01000021">
    <property type="protein sequence ID" value="OWP76966.1"/>
    <property type="molecule type" value="Genomic_DNA"/>
</dbReference>
<dbReference type="PANTHER" id="PTHR13966:SF5">
    <property type="entry name" value="ENDONUCLEASE G, MITOCHONDRIAL"/>
    <property type="match status" value="1"/>
</dbReference>
<dbReference type="EC" id="3.1.30.-" evidence="10"/>
<keyword evidence="6 10" id="KW-0378">Hydrolase</keyword>
<dbReference type="InterPro" id="IPR018524">
    <property type="entry name" value="DNA/RNA_endonuclease_AS"/>
</dbReference>
<evidence type="ECO:0000313" key="14">
    <source>
        <dbReference type="Proteomes" id="UP000198034"/>
    </source>
</evidence>
<sequence>MKTRFLITFLLFEFLILSCKKEEKLEVHNLLNKEDNSSFLLPTSKTGQVIHHKYYTLSYSEKDEQAEWVAYQLKREDVVHINHKRPYFVNDPMVKSGSANWKNYIRSGYDRGHLCPAGDRRFSKNAFEETFYTSNITPQKNNFNAGIWNRLEQKTRYWAKKYDGLYVITGGVLSGKLKHIGRENVTVPDYFYKIILNKKGPQYKSIAFLIPHQDSGRPLYEFVVSINEIEDLTGIDFFPKLSNELEETIEKSKTYKEWCF</sequence>
<feature type="domain" description="DNA/RNA non-specific endonuclease/pyrophosphatase/phosphodiesterase" evidence="12">
    <location>
        <begin position="51"/>
        <end position="244"/>
    </location>
</feature>
<evidence type="ECO:0000259" key="11">
    <source>
        <dbReference type="SMART" id="SM00477"/>
    </source>
</evidence>
<feature type="binding site" evidence="9">
    <location>
        <position position="144"/>
    </location>
    <ligand>
        <name>Mg(2+)</name>
        <dbReference type="ChEBI" id="CHEBI:18420"/>
        <note>catalytic</note>
    </ligand>
</feature>
<proteinExistence type="inferred from homology"/>
<evidence type="ECO:0000256" key="5">
    <source>
        <dbReference type="ARBA" id="ARBA00022759"/>
    </source>
</evidence>
<accession>A0A246GAF7</accession>
<dbReference type="AlphaFoldDB" id="A0A246GAF7"/>
<dbReference type="PROSITE" id="PS01070">
    <property type="entry name" value="NUCLEASE_NON_SPEC"/>
    <property type="match status" value="1"/>
</dbReference>
<evidence type="ECO:0000256" key="1">
    <source>
        <dbReference type="ARBA" id="ARBA00001946"/>
    </source>
</evidence>
<organism evidence="13 14">
    <name type="scientific">Flavobacterium columnare</name>
    <dbReference type="NCBI Taxonomy" id="996"/>
    <lineage>
        <taxon>Bacteria</taxon>
        <taxon>Pseudomonadati</taxon>
        <taxon>Bacteroidota</taxon>
        <taxon>Flavobacteriia</taxon>
        <taxon>Flavobacteriales</taxon>
        <taxon>Flavobacteriaceae</taxon>
        <taxon>Flavobacterium</taxon>
    </lineage>
</organism>
<evidence type="ECO:0000256" key="4">
    <source>
        <dbReference type="ARBA" id="ARBA00022723"/>
    </source>
</evidence>
<evidence type="ECO:0000256" key="7">
    <source>
        <dbReference type="ARBA" id="ARBA00022842"/>
    </source>
</evidence>
<reference evidence="13 14" key="1">
    <citation type="journal article" date="2017" name="Infect. Genet. Evol.">
        <title>Comparative genome analysis of fish pathogen Flavobacterium columnare reveals extensive sequence diversity within the species.</title>
        <authorList>
            <person name="Kayansamruaj P."/>
            <person name="Dong H.T."/>
            <person name="Hirono I."/>
            <person name="Kondo H."/>
            <person name="Senapin S."/>
            <person name="Rodkhum C."/>
        </authorList>
    </citation>
    <scope>NUCLEOTIDE SEQUENCE [LARGE SCALE GENOMIC DNA]</scope>
    <source>
        <strain evidence="13 14">1214</strain>
    </source>
</reference>
<evidence type="ECO:0000256" key="8">
    <source>
        <dbReference type="PIRSR" id="PIRSR640255-1"/>
    </source>
</evidence>
<comment type="cofactor">
    <cofactor evidence="1 10">
        <name>Mg(2+)</name>
        <dbReference type="ChEBI" id="CHEBI:18420"/>
    </cofactor>
</comment>
<dbReference type="Gene3D" id="3.40.570.10">
    <property type="entry name" value="Extracellular Endonuclease, subunit A"/>
    <property type="match status" value="1"/>
</dbReference>
<evidence type="ECO:0000256" key="9">
    <source>
        <dbReference type="PIRSR" id="PIRSR640255-2"/>
    </source>
</evidence>
<gene>
    <name evidence="13" type="ORF">BWK62_08430</name>
</gene>
<evidence type="ECO:0000256" key="3">
    <source>
        <dbReference type="ARBA" id="ARBA00022722"/>
    </source>
</evidence>
<dbReference type="InterPro" id="IPR044929">
    <property type="entry name" value="DNA/RNA_non-sp_Endonuclease_sf"/>
</dbReference>
<dbReference type="SMART" id="SM00477">
    <property type="entry name" value="NUC"/>
    <property type="match status" value="1"/>
</dbReference>
<dbReference type="Proteomes" id="UP000198034">
    <property type="component" value="Unassembled WGS sequence"/>
</dbReference>
<evidence type="ECO:0000256" key="6">
    <source>
        <dbReference type="ARBA" id="ARBA00022801"/>
    </source>
</evidence>
<comment type="caution">
    <text evidence="13">The sequence shown here is derived from an EMBL/GenBank/DDBJ whole genome shotgun (WGS) entry which is preliminary data.</text>
</comment>
<feature type="active site" description="Proton acceptor" evidence="8">
    <location>
        <position position="113"/>
    </location>
</feature>
<dbReference type="InterPro" id="IPR001604">
    <property type="entry name" value="Endo_G_ENPP1-like_dom"/>
</dbReference>
<dbReference type="SMART" id="SM00892">
    <property type="entry name" value="Endonuclease_NS"/>
    <property type="match status" value="1"/>
</dbReference>